<feature type="non-terminal residue" evidence="1">
    <location>
        <position position="1"/>
    </location>
</feature>
<proteinExistence type="predicted"/>
<evidence type="ECO:0000313" key="2">
    <source>
        <dbReference type="Proteomes" id="UP001139981"/>
    </source>
</evidence>
<accession>A0ACC1M0U8</accession>
<protein>
    <submittedName>
        <fullName evidence="1">Uncharacterized protein</fullName>
    </submittedName>
</protein>
<dbReference type="EMBL" id="JANBVB010000823">
    <property type="protein sequence ID" value="KAJ2892052.1"/>
    <property type="molecule type" value="Genomic_DNA"/>
</dbReference>
<feature type="non-terminal residue" evidence="1">
    <location>
        <position position="480"/>
    </location>
</feature>
<keyword evidence="2" id="KW-1185">Reference proteome</keyword>
<name>A0ACC1M0U8_9FUNG</name>
<reference evidence="1" key="1">
    <citation type="submission" date="2022-07" db="EMBL/GenBank/DDBJ databases">
        <title>Phylogenomic reconstructions and comparative analyses of Kickxellomycotina fungi.</title>
        <authorList>
            <person name="Reynolds N.K."/>
            <person name="Stajich J.E."/>
            <person name="Barry K."/>
            <person name="Grigoriev I.V."/>
            <person name="Crous P."/>
            <person name="Smith M.E."/>
        </authorList>
    </citation>
    <scope>NUCLEOTIDE SEQUENCE</scope>
    <source>
        <strain evidence="1">CBS 190363</strain>
    </source>
</reference>
<dbReference type="Proteomes" id="UP001139981">
    <property type="component" value="Unassembled WGS sequence"/>
</dbReference>
<evidence type="ECO:0000313" key="1">
    <source>
        <dbReference type="EMBL" id="KAJ2892052.1"/>
    </source>
</evidence>
<sequence>PDSGRYVEYLRLHKLILCLTTIEDGSPGLVFAGAVPFPSLQHLRVGWDHPFNDDVLFGGNNATLEYLNLTLMPSMVLVLKQFNVFAPTSHPKLQYVNLIAFSVDSDPFFATAAEYVAFGLSIAPKSSVRVFSDLGSYDDERLLPAFSILERHTSIQVLLLPDTYLSFMDVVGLIKALPLLSVLQTRGSTLDEQLDDMDEADLPDYVLATYAPLSQRFRYWRFKFYSVRNYDESAICVLLMALVCPSFGILSVNATRNRGFIGTLKHTVSVLSPLRTLPLHVVQLIVDHVVGSIRVRTDYVKIDSNACKVFSKPLLQVCQNFCAVDLSLYCGHFKLNLCNRHWHRFAMQYMQTGCENITYPSRAYLGFPTHHLVKKLDIDMGKRAIYSGKVLRMLLSAPYNGCVFPLARQATITFIDYGKESDDTDWPEYSYKLDEFDKVDSRVATANIVAFIQRIRLIAPMASRYALDDDGYGSFIPGDH</sequence>
<gene>
    <name evidence="1" type="ORF">IWW38_003366</name>
</gene>
<comment type="caution">
    <text evidence="1">The sequence shown here is derived from an EMBL/GenBank/DDBJ whole genome shotgun (WGS) entry which is preliminary data.</text>
</comment>
<organism evidence="1 2">
    <name type="scientific">Coemansia aciculifera</name>
    <dbReference type="NCBI Taxonomy" id="417176"/>
    <lineage>
        <taxon>Eukaryota</taxon>
        <taxon>Fungi</taxon>
        <taxon>Fungi incertae sedis</taxon>
        <taxon>Zoopagomycota</taxon>
        <taxon>Kickxellomycotina</taxon>
        <taxon>Kickxellomycetes</taxon>
        <taxon>Kickxellales</taxon>
        <taxon>Kickxellaceae</taxon>
        <taxon>Coemansia</taxon>
    </lineage>
</organism>